<evidence type="ECO:0000313" key="2">
    <source>
        <dbReference type="Proteomes" id="UP000191987"/>
    </source>
</evidence>
<gene>
    <name evidence="1" type="ORF">AGR7C_Lc80115</name>
</gene>
<proteinExistence type="predicted"/>
<evidence type="ECO:0000313" key="1">
    <source>
        <dbReference type="EMBL" id="CUX59636.1"/>
    </source>
</evidence>
<reference evidence="1 2" key="1">
    <citation type="submission" date="2016-01" db="EMBL/GenBank/DDBJ databases">
        <authorList>
            <person name="Oliw E.H."/>
        </authorList>
    </citation>
    <scope>NUCLEOTIDE SEQUENCE [LARGE SCALE GENOMIC DNA]</scope>
    <source>
        <strain evidence="1 2">Zutra 3-1</strain>
    </source>
</reference>
<accession>A0A1S7RYH1</accession>
<organism evidence="1 2">
    <name type="scientific">Agrobacterium deltaense Zutra 3/1</name>
    <dbReference type="NCBI Taxonomy" id="1183427"/>
    <lineage>
        <taxon>Bacteria</taxon>
        <taxon>Pseudomonadati</taxon>
        <taxon>Pseudomonadota</taxon>
        <taxon>Alphaproteobacteria</taxon>
        <taxon>Hyphomicrobiales</taxon>
        <taxon>Rhizobiaceae</taxon>
        <taxon>Rhizobium/Agrobacterium group</taxon>
        <taxon>Agrobacterium</taxon>
    </lineage>
</organism>
<dbReference type="AlphaFoldDB" id="A0A1S7RYH1"/>
<sequence>MTDEGVCDHQHQPGNSAGFFIAEIRLPPCLHLRAARPFSRKTLRMKQVGRNSDTTRENFEKISFINNLAQSISSPRSKNCFLDRRFGGLHCKLEISPSHDGCHGQGYAFFDCPRF</sequence>
<dbReference type="EMBL" id="FBWG01000047">
    <property type="protein sequence ID" value="CUX59636.1"/>
    <property type="molecule type" value="Genomic_DNA"/>
</dbReference>
<name>A0A1S7RYH1_9HYPH</name>
<dbReference type="Proteomes" id="UP000191987">
    <property type="component" value="Unassembled WGS sequence"/>
</dbReference>
<protein>
    <submittedName>
        <fullName evidence="1">Uncharacterized protein</fullName>
    </submittedName>
</protein>